<keyword evidence="2" id="KW-0285">Flavoprotein</keyword>
<dbReference type="Gene3D" id="3.30.465.10">
    <property type="match status" value="1"/>
</dbReference>
<organism evidence="7 8">
    <name type="scientific">Zopfia rhizophila CBS 207.26</name>
    <dbReference type="NCBI Taxonomy" id="1314779"/>
    <lineage>
        <taxon>Eukaryota</taxon>
        <taxon>Fungi</taxon>
        <taxon>Dikarya</taxon>
        <taxon>Ascomycota</taxon>
        <taxon>Pezizomycotina</taxon>
        <taxon>Dothideomycetes</taxon>
        <taxon>Dothideomycetes incertae sedis</taxon>
        <taxon>Zopfiaceae</taxon>
        <taxon>Zopfia</taxon>
    </lineage>
</organism>
<feature type="domain" description="FAD-binding PCMH-type" evidence="6">
    <location>
        <begin position="58"/>
        <end position="228"/>
    </location>
</feature>
<keyword evidence="5" id="KW-0732">Signal</keyword>
<dbReference type="Proteomes" id="UP000800200">
    <property type="component" value="Unassembled WGS sequence"/>
</dbReference>
<dbReference type="PANTHER" id="PTHR42973">
    <property type="entry name" value="BINDING OXIDOREDUCTASE, PUTATIVE (AFU_ORTHOLOGUE AFUA_1G17690)-RELATED"/>
    <property type="match status" value="1"/>
</dbReference>
<evidence type="ECO:0000256" key="5">
    <source>
        <dbReference type="SAM" id="SignalP"/>
    </source>
</evidence>
<dbReference type="InterPro" id="IPR050416">
    <property type="entry name" value="FAD-linked_Oxidoreductase"/>
</dbReference>
<dbReference type="OrthoDB" id="2151789at2759"/>
<dbReference type="PANTHER" id="PTHR42973:SF28">
    <property type="entry name" value="FAD-BINDING PCMH-TYPE DOMAIN-CONTAINING PROTEIN"/>
    <property type="match status" value="1"/>
</dbReference>
<proteinExistence type="inferred from homology"/>
<evidence type="ECO:0000256" key="4">
    <source>
        <dbReference type="ARBA" id="ARBA00023002"/>
    </source>
</evidence>
<evidence type="ECO:0000256" key="3">
    <source>
        <dbReference type="ARBA" id="ARBA00022827"/>
    </source>
</evidence>
<comment type="similarity">
    <text evidence="1">Belongs to the oxygen-dependent FAD-linked oxidoreductase family.</text>
</comment>
<dbReference type="PROSITE" id="PS51387">
    <property type="entry name" value="FAD_PCMH"/>
    <property type="match status" value="1"/>
</dbReference>
<protein>
    <submittedName>
        <fullName evidence="7">FAD-binding domain-containing protein</fullName>
    </submittedName>
</protein>
<dbReference type="SUPFAM" id="SSF56176">
    <property type="entry name" value="FAD-binding/transporter-associated domain-like"/>
    <property type="match status" value="1"/>
</dbReference>
<dbReference type="AlphaFoldDB" id="A0A6A6DCU4"/>
<dbReference type="EMBL" id="ML994691">
    <property type="protein sequence ID" value="KAF2177257.1"/>
    <property type="molecule type" value="Genomic_DNA"/>
</dbReference>
<reference evidence="7" key="1">
    <citation type="journal article" date="2020" name="Stud. Mycol.">
        <title>101 Dothideomycetes genomes: a test case for predicting lifestyles and emergence of pathogens.</title>
        <authorList>
            <person name="Haridas S."/>
            <person name="Albert R."/>
            <person name="Binder M."/>
            <person name="Bloem J."/>
            <person name="Labutti K."/>
            <person name="Salamov A."/>
            <person name="Andreopoulos B."/>
            <person name="Baker S."/>
            <person name="Barry K."/>
            <person name="Bills G."/>
            <person name="Bluhm B."/>
            <person name="Cannon C."/>
            <person name="Castanera R."/>
            <person name="Culley D."/>
            <person name="Daum C."/>
            <person name="Ezra D."/>
            <person name="Gonzalez J."/>
            <person name="Henrissat B."/>
            <person name="Kuo A."/>
            <person name="Liang C."/>
            <person name="Lipzen A."/>
            <person name="Lutzoni F."/>
            <person name="Magnuson J."/>
            <person name="Mondo S."/>
            <person name="Nolan M."/>
            <person name="Ohm R."/>
            <person name="Pangilinan J."/>
            <person name="Park H.-J."/>
            <person name="Ramirez L."/>
            <person name="Alfaro M."/>
            <person name="Sun H."/>
            <person name="Tritt A."/>
            <person name="Yoshinaga Y."/>
            <person name="Zwiers L.-H."/>
            <person name="Turgeon B."/>
            <person name="Goodwin S."/>
            <person name="Spatafora J."/>
            <person name="Crous P."/>
            <person name="Grigoriev I."/>
        </authorList>
    </citation>
    <scope>NUCLEOTIDE SEQUENCE</scope>
    <source>
        <strain evidence="7">CBS 207.26</strain>
    </source>
</reference>
<keyword evidence="4" id="KW-0560">Oxidoreductase</keyword>
<dbReference type="InterPro" id="IPR016169">
    <property type="entry name" value="FAD-bd_PCMH_sub2"/>
</dbReference>
<evidence type="ECO:0000256" key="1">
    <source>
        <dbReference type="ARBA" id="ARBA00005466"/>
    </source>
</evidence>
<evidence type="ECO:0000313" key="8">
    <source>
        <dbReference type="Proteomes" id="UP000800200"/>
    </source>
</evidence>
<dbReference type="InterPro" id="IPR006094">
    <property type="entry name" value="Oxid_FAD_bind_N"/>
</dbReference>
<gene>
    <name evidence="7" type="ORF">K469DRAFT_755215</name>
</gene>
<accession>A0A6A6DCU4</accession>
<dbReference type="Pfam" id="PF01565">
    <property type="entry name" value="FAD_binding_4"/>
    <property type="match status" value="1"/>
</dbReference>
<dbReference type="InterPro" id="IPR016166">
    <property type="entry name" value="FAD-bd_PCMH"/>
</dbReference>
<dbReference type="GO" id="GO:0071949">
    <property type="term" value="F:FAD binding"/>
    <property type="evidence" value="ECO:0007669"/>
    <property type="project" value="InterPro"/>
</dbReference>
<feature type="chain" id="PRO_5025355805" evidence="5">
    <location>
        <begin position="20"/>
        <end position="494"/>
    </location>
</feature>
<evidence type="ECO:0000259" key="6">
    <source>
        <dbReference type="PROSITE" id="PS51387"/>
    </source>
</evidence>
<evidence type="ECO:0000256" key="2">
    <source>
        <dbReference type="ARBA" id="ARBA00022630"/>
    </source>
</evidence>
<keyword evidence="8" id="KW-1185">Reference proteome</keyword>
<feature type="signal peptide" evidence="5">
    <location>
        <begin position="1"/>
        <end position="19"/>
    </location>
</feature>
<keyword evidence="3" id="KW-0274">FAD</keyword>
<name>A0A6A6DCU4_9PEZI</name>
<dbReference type="GO" id="GO:0016491">
    <property type="term" value="F:oxidoreductase activity"/>
    <property type="evidence" value="ECO:0007669"/>
    <property type="project" value="UniProtKB-KW"/>
</dbReference>
<evidence type="ECO:0000313" key="7">
    <source>
        <dbReference type="EMBL" id="KAF2177257.1"/>
    </source>
</evidence>
<sequence>MHPSTSYLLSWIILGAVVASSDTTTSTCDALSSVLSDVFFPESDIYNASISSYPFIQLRLHPTCIVRPKTSQDVSIAVNVLRESGCTKFAVRGGGHNANAGFNNIEDGVTIDMQSMNAVDVDKEVVRVGAGAIWQDVYDVVEPRNLSVLGGRIGVVGVAGLTTGGGISFFSPERGWVCDSVVNFQVVLASGDIVDVNATSRPDLFAGLKGGQNNFGIVTRFDLKAFPQGPIWGGRIAFAPEADTALVSAFTEFKNPHKYDPYAAGWVTLRYNGSTKQFTPTSILWYTRPELKPGALAQMTEVGPQVMNGMQEAYAGEFTRNASLVVKSASSRTIWATTTFHISPTIVHHIHSLWKSLVPKICETYAYARPTSELTFQSLPPSPQNGSHPNSLGFAPDSTPEKDLVFLQIIFYFWDASATEGLNNALKEFIKMFNEIAEEEGVKHKYIYLNFAAWFQDPLGGYGKEQVETLRHVARKYDPEGLFQEQVVGGFKLF</sequence>
<dbReference type="InterPro" id="IPR036318">
    <property type="entry name" value="FAD-bd_PCMH-like_sf"/>
</dbReference>